<feature type="compositionally biased region" description="Low complexity" evidence="1">
    <location>
        <begin position="47"/>
        <end position="71"/>
    </location>
</feature>
<evidence type="ECO:0000313" key="3">
    <source>
        <dbReference type="Proteomes" id="UP000288859"/>
    </source>
</evidence>
<feature type="compositionally biased region" description="Polar residues" evidence="1">
    <location>
        <begin position="1"/>
        <end position="12"/>
    </location>
</feature>
<reference evidence="2 3" key="1">
    <citation type="submission" date="2017-03" db="EMBL/GenBank/DDBJ databases">
        <title>Genomes of endolithic fungi from Antarctica.</title>
        <authorList>
            <person name="Coleine C."/>
            <person name="Masonjones S."/>
            <person name="Stajich J.E."/>
        </authorList>
    </citation>
    <scope>NUCLEOTIDE SEQUENCE [LARGE SCALE GENOMIC DNA]</scope>
    <source>
        <strain evidence="2 3">CCFEE 6314</strain>
    </source>
</reference>
<name>A0A438N2H6_EXOME</name>
<evidence type="ECO:0000313" key="2">
    <source>
        <dbReference type="EMBL" id="RVX69898.1"/>
    </source>
</evidence>
<accession>A0A438N2H6</accession>
<feature type="region of interest" description="Disordered" evidence="1">
    <location>
        <begin position="92"/>
        <end position="129"/>
    </location>
</feature>
<feature type="compositionally biased region" description="Polar residues" evidence="1">
    <location>
        <begin position="21"/>
        <end position="46"/>
    </location>
</feature>
<dbReference type="AlphaFoldDB" id="A0A438N2H6"/>
<dbReference type="Proteomes" id="UP000288859">
    <property type="component" value="Unassembled WGS sequence"/>
</dbReference>
<feature type="compositionally biased region" description="Pro residues" evidence="1">
    <location>
        <begin position="104"/>
        <end position="113"/>
    </location>
</feature>
<gene>
    <name evidence="2" type="ORF">B0A52_05733</name>
</gene>
<evidence type="ECO:0000256" key="1">
    <source>
        <dbReference type="SAM" id="MobiDB-lite"/>
    </source>
</evidence>
<dbReference type="OrthoDB" id="5089392at2759"/>
<dbReference type="VEuPathDB" id="FungiDB:PV10_07868"/>
<dbReference type="EMBL" id="NAJM01000026">
    <property type="protein sequence ID" value="RVX69898.1"/>
    <property type="molecule type" value="Genomic_DNA"/>
</dbReference>
<feature type="region of interest" description="Disordered" evidence="1">
    <location>
        <begin position="1"/>
        <end position="76"/>
    </location>
</feature>
<comment type="caution">
    <text evidence="2">The sequence shown here is derived from an EMBL/GenBank/DDBJ whole genome shotgun (WGS) entry which is preliminary data.</text>
</comment>
<protein>
    <submittedName>
        <fullName evidence="2">Uncharacterized protein</fullName>
    </submittedName>
</protein>
<sequence>MSQASLSGNCSNEDMKVQKVSAETTTNGVASNSIPQQPTSFISYTKLSSVSDDSLSTPTSTSATSDPATLTNKAIPSGLIPTRFYTESKFVVDSDGPSKSLSPGPAPASPPGGPSSKGPFEKSTQTQQAHVLETSIPPTKASVIVWNKRPQGISPGGFGRHTNDWLGINVNITATSSNLARLVVDTVAEEVKKLRKEN</sequence>
<proteinExistence type="predicted"/>
<organism evidence="2 3">
    <name type="scientific">Exophiala mesophila</name>
    <name type="common">Black yeast-like fungus</name>
    <dbReference type="NCBI Taxonomy" id="212818"/>
    <lineage>
        <taxon>Eukaryota</taxon>
        <taxon>Fungi</taxon>
        <taxon>Dikarya</taxon>
        <taxon>Ascomycota</taxon>
        <taxon>Pezizomycotina</taxon>
        <taxon>Eurotiomycetes</taxon>
        <taxon>Chaetothyriomycetidae</taxon>
        <taxon>Chaetothyriales</taxon>
        <taxon>Herpotrichiellaceae</taxon>
        <taxon>Exophiala</taxon>
    </lineage>
</organism>